<gene>
    <name evidence="4" type="ordered locus">Turpa_2532</name>
</gene>
<proteinExistence type="predicted"/>
<reference evidence="4 5" key="1">
    <citation type="submission" date="2012-06" db="EMBL/GenBank/DDBJ databases">
        <title>The complete chromosome of genome of Turneriella parva DSM 21527.</title>
        <authorList>
            <consortium name="US DOE Joint Genome Institute (JGI-PGF)"/>
            <person name="Lucas S."/>
            <person name="Han J."/>
            <person name="Lapidus A."/>
            <person name="Bruce D."/>
            <person name="Goodwin L."/>
            <person name="Pitluck S."/>
            <person name="Peters L."/>
            <person name="Kyrpides N."/>
            <person name="Mavromatis K."/>
            <person name="Ivanova N."/>
            <person name="Mikhailova N."/>
            <person name="Chertkov O."/>
            <person name="Detter J.C."/>
            <person name="Tapia R."/>
            <person name="Han C."/>
            <person name="Land M."/>
            <person name="Hauser L."/>
            <person name="Markowitz V."/>
            <person name="Cheng J.-F."/>
            <person name="Hugenholtz P."/>
            <person name="Woyke T."/>
            <person name="Wu D."/>
            <person name="Gronow S."/>
            <person name="Wellnitz S."/>
            <person name="Brambilla E."/>
            <person name="Klenk H.-P."/>
            <person name="Eisen J.A."/>
        </authorList>
    </citation>
    <scope>NUCLEOTIDE SEQUENCE [LARGE SCALE GENOMIC DNA]</scope>
    <source>
        <strain evidence="5">ATCC BAA-1111 / DSM 21527 / NCTC 11395 / H</strain>
    </source>
</reference>
<dbReference type="PANTHER" id="PTHR39962">
    <property type="entry name" value="BLL4848 PROTEIN"/>
    <property type="match status" value="1"/>
</dbReference>
<dbReference type="InterPro" id="IPR010415">
    <property type="entry name" value="LpxI_C"/>
</dbReference>
<protein>
    <recommendedName>
        <fullName evidence="6">LpxI C-terminal domain-containing protein</fullName>
    </recommendedName>
</protein>
<dbReference type="Pfam" id="PF06230">
    <property type="entry name" value="LpxI_C"/>
    <property type="match status" value="1"/>
</dbReference>
<dbReference type="HOGENOM" id="CLU_085042_0_0_12"/>
<dbReference type="RefSeq" id="WP_014803677.1">
    <property type="nucleotide sequence ID" value="NC_018020.1"/>
</dbReference>
<dbReference type="InterPro" id="IPR043167">
    <property type="entry name" value="LpxI_C_sf"/>
</dbReference>
<dbReference type="PANTHER" id="PTHR39962:SF1">
    <property type="entry name" value="LPXI FAMILY PROTEIN"/>
    <property type="match status" value="1"/>
</dbReference>
<evidence type="ECO:0000256" key="1">
    <source>
        <dbReference type="SAM" id="MobiDB-lite"/>
    </source>
</evidence>
<evidence type="ECO:0000259" key="2">
    <source>
        <dbReference type="Pfam" id="PF06230"/>
    </source>
</evidence>
<evidence type="ECO:0008006" key="6">
    <source>
        <dbReference type="Google" id="ProtNLM"/>
    </source>
</evidence>
<sequence>MKHLAIFAGAGELPLIAAKNAAKADIPFTLYHITEAELNAELAADISLKKREVSLGTLGQTFAYLKKDKITEAILLGKIEKQRLLQDVVRDAEADRIYAAAADRRDDTLFHEFARALASMQIHILPQKSLLDGCFLPAGVLTQKKPESASLLEDIEFGYELSRKIGSLDIGQTAVVFQKMVLAVEAIEGTDAAIRRAGEIINKGSPTEAHRAHGEPGASVRSGSPQDAHRAHGEPGASVRSGVVCKTAKTSQDPRFDLPAVGTRTLETMHAAGLQALVIEAAHTLVVNPQEFIARADALGLIVIAR</sequence>
<dbReference type="OrthoDB" id="9789836at2"/>
<dbReference type="KEGG" id="tpx:Turpa_2532"/>
<dbReference type="STRING" id="869212.Turpa_2532"/>
<dbReference type="Gene3D" id="3.40.140.80">
    <property type="match status" value="1"/>
</dbReference>
<feature type="domain" description="LpxI C-terminal" evidence="2">
    <location>
        <begin position="137"/>
        <end position="304"/>
    </location>
</feature>
<feature type="region of interest" description="Disordered" evidence="1">
    <location>
        <begin position="202"/>
        <end position="242"/>
    </location>
</feature>
<feature type="domain" description="LpxI N-terminal" evidence="3">
    <location>
        <begin position="4"/>
        <end position="132"/>
    </location>
</feature>
<evidence type="ECO:0000313" key="5">
    <source>
        <dbReference type="Proteomes" id="UP000006048"/>
    </source>
</evidence>
<organism evidence="4 5">
    <name type="scientific">Turneriella parva (strain ATCC BAA-1111 / DSM 21527 / NCTC 11395 / H)</name>
    <name type="common">Leptospira parva</name>
    <dbReference type="NCBI Taxonomy" id="869212"/>
    <lineage>
        <taxon>Bacteria</taxon>
        <taxon>Pseudomonadati</taxon>
        <taxon>Spirochaetota</taxon>
        <taxon>Spirochaetia</taxon>
        <taxon>Leptospirales</taxon>
        <taxon>Leptospiraceae</taxon>
        <taxon>Turneriella</taxon>
    </lineage>
</organism>
<evidence type="ECO:0000259" key="3">
    <source>
        <dbReference type="Pfam" id="PF17930"/>
    </source>
</evidence>
<dbReference type="EMBL" id="CP002959">
    <property type="protein sequence ID" value="AFM13172.1"/>
    <property type="molecule type" value="Genomic_DNA"/>
</dbReference>
<dbReference type="InterPro" id="IPR041255">
    <property type="entry name" value="LpxI_N"/>
</dbReference>
<keyword evidence="5" id="KW-1185">Reference proteome</keyword>
<dbReference type="Gene3D" id="3.40.50.20">
    <property type="match status" value="1"/>
</dbReference>
<dbReference type="AlphaFoldDB" id="I4B7B5"/>
<evidence type="ECO:0000313" key="4">
    <source>
        <dbReference type="EMBL" id="AFM13172.1"/>
    </source>
</evidence>
<dbReference type="Pfam" id="PF17930">
    <property type="entry name" value="LpxI_N"/>
    <property type="match status" value="1"/>
</dbReference>
<name>I4B7B5_TURPD</name>
<dbReference type="InterPro" id="IPR053174">
    <property type="entry name" value="LpxI"/>
</dbReference>
<dbReference type="Proteomes" id="UP000006048">
    <property type="component" value="Chromosome"/>
</dbReference>
<accession>I4B7B5</accession>